<reference evidence="2" key="1">
    <citation type="journal article" date="2016" name="Genome Biol. Evol.">
        <title>Comparative 'omics' of the Fusarium fujikuroi species complex highlights differences in genetic potential and metabolite synthesis.</title>
        <authorList>
            <person name="Niehaus E.-M."/>
            <person name="Muensterkoetter M."/>
            <person name="Proctor R.H."/>
            <person name="Brown D.W."/>
            <person name="Sharon A."/>
            <person name="Idan Y."/>
            <person name="Oren-Young L."/>
            <person name="Sieber C.M."/>
            <person name="Novak O."/>
            <person name="Pencik A."/>
            <person name="Tarkowska D."/>
            <person name="Hromadova K."/>
            <person name="Freeman S."/>
            <person name="Maymon M."/>
            <person name="Elazar M."/>
            <person name="Youssef S.A."/>
            <person name="El-Shabrawy E.S.M."/>
            <person name="Shalaby A.B.A."/>
            <person name="Houterman P."/>
            <person name="Brock N.L."/>
            <person name="Burkhardt I."/>
            <person name="Tsavkelova E.A."/>
            <person name="Dickschat J.S."/>
            <person name="Galuszka P."/>
            <person name="Gueldener U."/>
            <person name="Tudzynski B."/>
        </authorList>
    </citation>
    <scope>NUCLEOTIDE SEQUENCE [LARGE SCALE GENOMIC DNA]</scope>
    <source>
        <strain evidence="2">ET1</strain>
    </source>
</reference>
<protein>
    <submittedName>
        <fullName evidence="1">Uncharacterized protein</fullName>
    </submittedName>
</protein>
<evidence type="ECO:0000313" key="2">
    <source>
        <dbReference type="Proteomes" id="UP000183971"/>
    </source>
</evidence>
<accession>A0A1L7VEL2</accession>
<dbReference type="Proteomes" id="UP000183971">
    <property type="component" value="Unassembled WGS sequence"/>
</dbReference>
<dbReference type="VEuPathDB" id="FungiDB:FPRO_05710"/>
<keyword evidence="2" id="KW-1185">Reference proteome</keyword>
<gene>
    <name evidence="1" type="ORF">FPRO_05710</name>
</gene>
<sequence length="94" mass="10536">MKARELVSGDKPEVYPSNEFAADSIDVPVEFLEVLYKSEGHFTATHPRSIVWQPQRDRERFLKNVDAEIGDVLELGKAKSSLMDSLFAAAGRAR</sequence>
<organism evidence="1 2">
    <name type="scientific">Fusarium proliferatum (strain ET1)</name>
    <name type="common">Orchid endophyte fungus</name>
    <dbReference type="NCBI Taxonomy" id="1227346"/>
    <lineage>
        <taxon>Eukaryota</taxon>
        <taxon>Fungi</taxon>
        <taxon>Dikarya</taxon>
        <taxon>Ascomycota</taxon>
        <taxon>Pezizomycotina</taxon>
        <taxon>Sordariomycetes</taxon>
        <taxon>Hypocreomycetidae</taxon>
        <taxon>Hypocreales</taxon>
        <taxon>Nectriaceae</taxon>
        <taxon>Fusarium</taxon>
        <taxon>Fusarium fujikuroi species complex</taxon>
    </lineage>
</organism>
<dbReference type="EMBL" id="FJOF01000003">
    <property type="protein sequence ID" value="CZR39098.1"/>
    <property type="molecule type" value="Genomic_DNA"/>
</dbReference>
<dbReference type="GeneID" id="42050590"/>
<dbReference type="RefSeq" id="XP_031079691.1">
    <property type="nucleotide sequence ID" value="XM_031229456.1"/>
</dbReference>
<proteinExistence type="predicted"/>
<comment type="caution">
    <text evidence="1">The sequence shown here is derived from an EMBL/GenBank/DDBJ whole genome shotgun (WGS) entry which is preliminary data.</text>
</comment>
<evidence type="ECO:0000313" key="1">
    <source>
        <dbReference type="EMBL" id="CZR39098.1"/>
    </source>
</evidence>
<name>A0A1L7VEL2_FUSPR</name>
<dbReference type="AlphaFoldDB" id="A0A1L7VEL2"/>